<dbReference type="PANTHER" id="PTHR33498">
    <property type="entry name" value="TRANSPOSASE FOR INSERTION SEQUENCE ELEMENT IS1557"/>
    <property type="match status" value="1"/>
</dbReference>
<feature type="region of interest" description="Disordered" evidence="1">
    <location>
        <begin position="388"/>
        <end position="407"/>
    </location>
</feature>
<dbReference type="InterPro" id="IPR047951">
    <property type="entry name" value="Transpos_ISL3"/>
</dbReference>
<reference evidence="3 4" key="2">
    <citation type="submission" date="2009-03" db="EMBL/GenBank/DDBJ databases">
        <title>Comparison of the complete genome sequences of Rhodococcus erythropolis PR4 and Rhodococcus opacus B4.</title>
        <authorList>
            <person name="Takarada H."/>
            <person name="Sekine M."/>
            <person name="Hosoyama A."/>
            <person name="Yamada R."/>
            <person name="Fujisawa T."/>
            <person name="Omata S."/>
            <person name="Shimizu A."/>
            <person name="Tsukatani N."/>
            <person name="Tanikawa S."/>
            <person name="Fujita N."/>
            <person name="Harayama S."/>
        </authorList>
    </citation>
    <scope>NUCLEOTIDE SEQUENCE [LARGE SCALE GENOMIC DNA]</scope>
    <source>
        <strain evidence="3 4">B4</strain>
        <plasmid evidence="3 4">pROB02</plasmid>
    </source>
</reference>
<evidence type="ECO:0000259" key="2">
    <source>
        <dbReference type="PROSITE" id="PS50531"/>
    </source>
</evidence>
<dbReference type="HOGENOM" id="CLU_029608_5_1_11"/>
<dbReference type="InterPro" id="IPR002560">
    <property type="entry name" value="Transposase_DDE"/>
</dbReference>
<gene>
    <name evidence="3" type="ordered locus">ROP_pROB02-00800</name>
</gene>
<dbReference type="PATRIC" id="fig|632772.20.peg.8458"/>
<evidence type="ECO:0000256" key="1">
    <source>
        <dbReference type="SAM" id="MobiDB-lite"/>
    </source>
</evidence>
<dbReference type="EMBL" id="AP011117">
    <property type="protein sequence ID" value="BAH47093.1"/>
    <property type="molecule type" value="Genomic_DNA"/>
</dbReference>
<feature type="domain" description="HTH IS21-type" evidence="2">
    <location>
        <begin position="288"/>
        <end position="351"/>
    </location>
</feature>
<dbReference type="InterPro" id="IPR029261">
    <property type="entry name" value="Transposase_Znf"/>
</dbReference>
<dbReference type="Proteomes" id="UP000002212">
    <property type="component" value="Plasmid pROB02"/>
</dbReference>
<geneLocation type="plasmid" evidence="3 4">
    <name>pROB02</name>
</geneLocation>
<accession>C1BDP0</accession>
<keyword evidence="3" id="KW-0614">Plasmid</keyword>
<dbReference type="OrthoDB" id="3238779at2"/>
<dbReference type="PROSITE" id="PS50531">
    <property type="entry name" value="HTH_IS21"/>
    <property type="match status" value="1"/>
</dbReference>
<evidence type="ECO:0000313" key="3">
    <source>
        <dbReference type="EMBL" id="BAH47093.1"/>
    </source>
</evidence>
<dbReference type="KEGG" id="rop:ROP_pROB02-00800"/>
<dbReference type="InterPro" id="IPR017894">
    <property type="entry name" value="HTH_IS21_transposase_type"/>
</dbReference>
<sequence length="527" mass="57959">MRALLPHLVGVAVAGVRRVGSTIRIAAEPKGDGGRCPRCDGESARVHSRYRRQLADTAIGGHPVMIDLRVRRFFCDTIDCTAKTFAEQVPGLTTSRSRRTPVLGAMVTAIGLAVAGRAGARLAARLGVAVGRDTLLRAVRALSDPKVGEVSVLGIDDFAIRRGHVYGTLMLDMVTSKPIDLLADRTADTVADWLKKHPGTEVVCRDRAGAYAEGVRIGAPDAVQVADRWHLWHNLAEAVEKTVTRHRADLRLPDEDADQVSVVPDGIDEIVHAEVEPIDGRLVTRTRERHAAVQQLASQGMSISAIGRKLSLDRRTVRRFARATEVEELLTKTESRASLLDEFKPHLHERFNAGCTDAARLTREIALLGYRGSDKTVRRYLQPLRSTLNPLPSGPASPSVRQATGWLTRHPDRLSDDERTELESLLERSPALAATRDLVQGFAEIMIERRGRDLGAWMTAVDTNGDRALRSFVAGLRRDLDAVTAGLTLPYSSGPVEGHINRIKMLKRQMYGRANLDLLRKRVIHTV</sequence>
<dbReference type="AlphaFoldDB" id="C1BDP0"/>
<evidence type="ECO:0000313" key="4">
    <source>
        <dbReference type="Proteomes" id="UP000002212"/>
    </source>
</evidence>
<dbReference type="NCBIfam" id="NF033550">
    <property type="entry name" value="transpos_ISL3"/>
    <property type="match status" value="1"/>
</dbReference>
<name>C1BDP0_RHOOB</name>
<dbReference type="PANTHER" id="PTHR33498:SF1">
    <property type="entry name" value="TRANSPOSASE FOR INSERTION SEQUENCE ELEMENT IS1557"/>
    <property type="match status" value="1"/>
</dbReference>
<dbReference type="Pfam" id="PF01610">
    <property type="entry name" value="DDE_Tnp_ISL3"/>
    <property type="match status" value="2"/>
</dbReference>
<reference evidence="3 4" key="1">
    <citation type="journal article" date="2005" name="J. Biosci. Bioeng.">
        <title>Isolation and characterization of benzene-tolerant Rhodococcus opacus strains.</title>
        <authorList>
            <person name="Na K.S."/>
            <person name="Kuroda A."/>
            <person name="Takiguchi N."/>
            <person name="Ikeda T."/>
            <person name="Ohtake H."/>
            <person name="Kato J."/>
        </authorList>
    </citation>
    <scope>NUCLEOTIDE SEQUENCE [LARGE SCALE GENOMIC DNA]</scope>
    <source>
        <strain evidence="3 4">B4</strain>
        <plasmid evidence="3">pROB02</plasmid>
    </source>
</reference>
<dbReference type="RefSeq" id="WP_012687133.1">
    <property type="nucleotide sequence ID" value="NC_012521.1"/>
</dbReference>
<protein>
    <submittedName>
        <fullName evidence="3">Putative transposase for insertion sequence element</fullName>
    </submittedName>
</protein>
<organism evidence="3 4">
    <name type="scientific">Rhodococcus opacus (strain B4)</name>
    <dbReference type="NCBI Taxonomy" id="632772"/>
    <lineage>
        <taxon>Bacteria</taxon>
        <taxon>Bacillati</taxon>
        <taxon>Actinomycetota</taxon>
        <taxon>Actinomycetes</taxon>
        <taxon>Mycobacteriales</taxon>
        <taxon>Nocardiaceae</taxon>
        <taxon>Rhodococcus</taxon>
    </lineage>
</organism>
<dbReference type="Pfam" id="PF14690">
    <property type="entry name" value="Zn_ribbon_ISL3"/>
    <property type="match status" value="1"/>
</dbReference>
<proteinExistence type="predicted"/>